<keyword evidence="1" id="KW-0677">Repeat</keyword>
<dbReference type="Pfam" id="PF12796">
    <property type="entry name" value="Ank_2"/>
    <property type="match status" value="3"/>
</dbReference>
<accession>A0ABS5S0H0</accession>
<dbReference type="SMART" id="SM00248">
    <property type="entry name" value="ANK"/>
    <property type="match status" value="9"/>
</dbReference>
<dbReference type="PROSITE" id="PS50297">
    <property type="entry name" value="ANK_REP_REGION"/>
    <property type="match status" value="4"/>
</dbReference>
<dbReference type="PROSITE" id="PS50088">
    <property type="entry name" value="ANK_REPEAT"/>
    <property type="match status" value="6"/>
</dbReference>
<protein>
    <submittedName>
        <fullName evidence="5">Ankyrin repeat domain-containing protein</fullName>
    </submittedName>
</protein>
<evidence type="ECO:0000313" key="5">
    <source>
        <dbReference type="EMBL" id="MBT0606713.1"/>
    </source>
</evidence>
<name>A0ABS5S0H0_9FLAO</name>
<comment type="caution">
    <text evidence="5">The sequence shown here is derived from an EMBL/GenBank/DDBJ whole genome shotgun (WGS) entry which is preliminary data.</text>
</comment>
<dbReference type="Gene3D" id="1.25.40.20">
    <property type="entry name" value="Ankyrin repeat-containing domain"/>
    <property type="match status" value="2"/>
</dbReference>
<feature type="repeat" description="ANK" evidence="3">
    <location>
        <begin position="331"/>
        <end position="363"/>
    </location>
</feature>
<keyword evidence="2 3" id="KW-0040">ANK repeat</keyword>
<feature type="signal peptide" evidence="4">
    <location>
        <begin position="1"/>
        <end position="18"/>
    </location>
</feature>
<keyword evidence="4" id="KW-0732">Signal</keyword>
<feature type="chain" id="PRO_5045285158" evidence="4">
    <location>
        <begin position="19"/>
        <end position="496"/>
    </location>
</feature>
<dbReference type="EMBL" id="JAHCTB010000001">
    <property type="protein sequence ID" value="MBT0606713.1"/>
    <property type="molecule type" value="Genomic_DNA"/>
</dbReference>
<organism evidence="5 6">
    <name type="scientific">Aequorivita echinoideorum</name>
    <dbReference type="NCBI Taxonomy" id="1549647"/>
    <lineage>
        <taxon>Bacteria</taxon>
        <taxon>Pseudomonadati</taxon>
        <taxon>Bacteroidota</taxon>
        <taxon>Flavobacteriia</taxon>
        <taxon>Flavobacteriales</taxon>
        <taxon>Flavobacteriaceae</taxon>
        <taxon>Aequorivita</taxon>
    </lineage>
</organism>
<reference evidence="5 6" key="1">
    <citation type="submission" date="2021-05" db="EMBL/GenBank/DDBJ databases">
        <title>Aequorivita echinoideorum JCM 30378 genome.</title>
        <authorList>
            <person name="Zhang H."/>
            <person name="Li C."/>
        </authorList>
    </citation>
    <scope>NUCLEOTIDE SEQUENCE [LARGE SCALE GENOMIC DNA]</scope>
    <source>
        <strain evidence="5 6">JCM30378</strain>
    </source>
</reference>
<feature type="repeat" description="ANK" evidence="3">
    <location>
        <begin position="90"/>
        <end position="122"/>
    </location>
</feature>
<evidence type="ECO:0000256" key="2">
    <source>
        <dbReference type="ARBA" id="ARBA00023043"/>
    </source>
</evidence>
<dbReference type="SUPFAM" id="SSF48403">
    <property type="entry name" value="Ankyrin repeat"/>
    <property type="match status" value="2"/>
</dbReference>
<feature type="repeat" description="ANK" evidence="3">
    <location>
        <begin position="264"/>
        <end position="297"/>
    </location>
</feature>
<keyword evidence="6" id="KW-1185">Reference proteome</keyword>
<evidence type="ECO:0000256" key="4">
    <source>
        <dbReference type="SAM" id="SignalP"/>
    </source>
</evidence>
<evidence type="ECO:0000256" key="1">
    <source>
        <dbReference type="ARBA" id="ARBA00022737"/>
    </source>
</evidence>
<evidence type="ECO:0000256" key="3">
    <source>
        <dbReference type="PROSITE-ProRule" id="PRU00023"/>
    </source>
</evidence>
<proteinExistence type="predicted"/>
<dbReference type="PANTHER" id="PTHR24198:SF165">
    <property type="entry name" value="ANKYRIN REPEAT-CONTAINING PROTEIN-RELATED"/>
    <property type="match status" value="1"/>
</dbReference>
<evidence type="ECO:0000313" key="6">
    <source>
        <dbReference type="Proteomes" id="UP001297092"/>
    </source>
</evidence>
<dbReference type="Proteomes" id="UP001297092">
    <property type="component" value="Unassembled WGS sequence"/>
</dbReference>
<sequence>MKQSVVIFLFFISITVVAQQKNVLHDRTFWKENPDLETVKRKISEGNDATALNENGFDGTVYALLENANSEVIAYLVSLEGNPVDKRTHDSRIYLHWAAYAANPEMVQLLLEKGSSITALDSHGATPLTFAAGSGLTDTKIYDLFIANGVTLSEEKNEDGANTLLLAAPYLKDVNETDYFISKGISLNSTDNDGNGIFNYAAKRGNIDFLKSLVKRGVDYKTLNKTGGNAFLFAAQGTRGFENKIEVYEYLKSLGLKPNVVTKDGYTPLHRLAYGNSDKAIFEFFLEAGADVNQKDADGNTPFLNAASRNNLEMVQLLSKNVKDYNAKNEKGQTALLLAVQRNNPEVVEFLLQKGSNALVKDTSGNTVAYYLAASFNSKKPEEFQSKLKMLQQKGIKLNTIQADGNTLYHIAAKENNLALLKNLSAYEIPVNAVNSEGFTALHLAAMKAENDEMMKYLLANGADKNAKTDFEETAFDLASENEMLQKQKVELQFLK</sequence>
<dbReference type="InterPro" id="IPR002110">
    <property type="entry name" value="Ankyrin_rpt"/>
</dbReference>
<feature type="repeat" description="ANK" evidence="3">
    <location>
        <begin position="437"/>
        <end position="470"/>
    </location>
</feature>
<dbReference type="PANTHER" id="PTHR24198">
    <property type="entry name" value="ANKYRIN REPEAT AND PROTEIN KINASE DOMAIN-CONTAINING PROTEIN"/>
    <property type="match status" value="1"/>
</dbReference>
<dbReference type="InterPro" id="IPR036770">
    <property type="entry name" value="Ankyrin_rpt-contain_sf"/>
</dbReference>
<dbReference type="RefSeq" id="WP_214111592.1">
    <property type="nucleotide sequence ID" value="NZ_JAHCTB010000001.1"/>
</dbReference>
<feature type="repeat" description="ANK" evidence="3">
    <location>
        <begin position="193"/>
        <end position="225"/>
    </location>
</feature>
<feature type="repeat" description="ANK" evidence="3">
    <location>
        <begin position="298"/>
        <end position="330"/>
    </location>
</feature>
<gene>
    <name evidence="5" type="ORF">KIV10_00825</name>
</gene>